<dbReference type="AlphaFoldDB" id="A0A6A6L383"/>
<evidence type="ECO:0000256" key="5">
    <source>
        <dbReference type="ARBA" id="ARBA00022741"/>
    </source>
</evidence>
<keyword evidence="12" id="KW-0472">Membrane</keyword>
<evidence type="ECO:0000256" key="3">
    <source>
        <dbReference type="ARBA" id="ARBA00022729"/>
    </source>
</evidence>
<protein>
    <recommendedName>
        <fullName evidence="17">Protein kinase domain-containing protein</fullName>
    </recommendedName>
</protein>
<dbReference type="PROSITE" id="PS00107">
    <property type="entry name" value="PROTEIN_KINASE_ATP"/>
    <property type="match status" value="1"/>
</dbReference>
<name>A0A6A6L383_HEVBR</name>
<keyword evidence="5 10" id="KW-0547">Nucleotide-binding</keyword>
<accession>A0A6A6L383</accession>
<dbReference type="GO" id="GO:0004674">
    <property type="term" value="F:protein serine/threonine kinase activity"/>
    <property type="evidence" value="ECO:0007669"/>
    <property type="project" value="UniProtKB-KW"/>
</dbReference>
<keyword evidence="9" id="KW-0325">Glycoprotein</keyword>
<dbReference type="PANTHER" id="PTHR47973">
    <property type="entry name" value="CYSTEINE-RICH RECEPTOR-LIKE PROTEIN KINASE 3"/>
    <property type="match status" value="1"/>
</dbReference>
<proteinExistence type="predicted"/>
<dbReference type="InterPro" id="IPR001245">
    <property type="entry name" value="Ser-Thr/Tyr_kinase_cat_dom"/>
</dbReference>
<dbReference type="Gene3D" id="1.10.510.10">
    <property type="entry name" value="Transferase(Phosphotransferase) domain 1"/>
    <property type="match status" value="2"/>
</dbReference>
<dbReference type="FunFam" id="1.10.510.10:FF:000336">
    <property type="entry name" value="Cysteine-rich receptor-like protein kinase 2"/>
    <property type="match status" value="1"/>
</dbReference>
<evidence type="ECO:0000259" key="14">
    <source>
        <dbReference type="PROSITE" id="PS51473"/>
    </source>
</evidence>
<evidence type="ECO:0000256" key="4">
    <source>
        <dbReference type="ARBA" id="ARBA00022737"/>
    </source>
</evidence>
<dbReference type="InterPro" id="IPR038408">
    <property type="entry name" value="GNK2_sf"/>
</dbReference>
<evidence type="ECO:0000256" key="6">
    <source>
        <dbReference type="ARBA" id="ARBA00022777"/>
    </source>
</evidence>
<dbReference type="Proteomes" id="UP000467840">
    <property type="component" value="Chromosome 7"/>
</dbReference>
<feature type="region of interest" description="Disordered" evidence="11">
    <location>
        <begin position="778"/>
        <end position="824"/>
    </location>
</feature>
<dbReference type="CDD" id="cd14066">
    <property type="entry name" value="STKc_IRAK"/>
    <property type="match status" value="1"/>
</dbReference>
<keyword evidence="16" id="KW-1185">Reference proteome</keyword>
<evidence type="ECO:0000256" key="10">
    <source>
        <dbReference type="PROSITE-ProRule" id="PRU10141"/>
    </source>
</evidence>
<dbReference type="PROSITE" id="PS51473">
    <property type="entry name" value="GNK2"/>
    <property type="match status" value="2"/>
</dbReference>
<sequence>MSTAECLRCFTVASTEIRNCSTANGARVIYDGCFLRYERSDFYGETTRDGRGEFCGNRNTSAPVTAFQSAVQGLLYELQIATPRINGFFTANGRAVDSGCFMRYSDKPFFTDNQTTNLEPFLKTGSSGKKKALIGGVAGGVGLLLLIVVLIVWGYTAPEYAIHGQLSEKVDTYSYGVVVLEIISGRKNNETIVDPGSDYLLKRLYENGSHLELVDESLDPNEYDSQEVKRIIEIALMCTQSSPALRPTMSDVVVLLKSKNSLEHTPPTRPAFIDHEEKVVIHGTNPHLPHPLHPMPLLPPLRYERSDFYGETTRDANREFCGNRNTSAPVTAFQTAVQGLVNDLQIATPRTNGFFAASKREVVGANNESVYGIAQCVQTIDSAGCLACMQVAFTNVQRCPPIADGRAVDSGCFMRYSDTPFFADNQTINLEPFLKTGSSGKKTALIGGVAGGGGFLLFVVVLIVWFKHSSRKKASRGDILGATELRGPTNFSYKDLKSAAKNFKEENKLGEGGFGDVYKGTLKNGKIVAVKKLALGQSRRAKADFASEVTLISNVHHRNLVRLLGCCSKGPELLLVYEYMANSSLDRFLFGQRKGSLVWKQRLDVIIGTAQGLAYLHEQFHVCIIHRDIKPSNILLDDDFQPKIADFGLARLLPDDQTHLSTKFAGTLGYTAPEYAIHGQLSEKVDTYSYGVVVLEIISGRKNNETRVDPGSDYLLKRAWRLYENGSHLELVDESLDPNEYDAKEVKRIIEIALMCTQTSPGLRPTMSEVVVLLKSKGSLEHPPPTRPPFIDNEERVVVHGDKSTSTASSSSNATASITQVSAR</sequence>
<dbReference type="InterPro" id="IPR052059">
    <property type="entry name" value="CR_Ser/Thr_kinase"/>
</dbReference>
<dbReference type="SUPFAM" id="SSF56112">
    <property type="entry name" value="Protein kinase-like (PK-like)"/>
    <property type="match status" value="2"/>
</dbReference>
<keyword evidence="1" id="KW-0723">Serine/threonine-protein kinase</keyword>
<dbReference type="SMART" id="SM00220">
    <property type="entry name" value="S_TKc"/>
    <property type="match status" value="1"/>
</dbReference>
<dbReference type="CDD" id="cd23509">
    <property type="entry name" value="Gnk2-like"/>
    <property type="match status" value="2"/>
</dbReference>
<comment type="caution">
    <text evidence="15">The sequence shown here is derived from an EMBL/GenBank/DDBJ whole genome shotgun (WGS) entry which is preliminary data.</text>
</comment>
<organism evidence="15 16">
    <name type="scientific">Hevea brasiliensis</name>
    <name type="common">Para rubber tree</name>
    <name type="synonym">Siphonia brasiliensis</name>
    <dbReference type="NCBI Taxonomy" id="3981"/>
    <lineage>
        <taxon>Eukaryota</taxon>
        <taxon>Viridiplantae</taxon>
        <taxon>Streptophyta</taxon>
        <taxon>Embryophyta</taxon>
        <taxon>Tracheophyta</taxon>
        <taxon>Spermatophyta</taxon>
        <taxon>Magnoliopsida</taxon>
        <taxon>eudicotyledons</taxon>
        <taxon>Gunneridae</taxon>
        <taxon>Pentapetalae</taxon>
        <taxon>rosids</taxon>
        <taxon>fabids</taxon>
        <taxon>Malpighiales</taxon>
        <taxon>Euphorbiaceae</taxon>
        <taxon>Crotonoideae</taxon>
        <taxon>Micrandreae</taxon>
        <taxon>Hevea</taxon>
    </lineage>
</organism>
<evidence type="ECO:0000313" key="15">
    <source>
        <dbReference type="EMBL" id="KAF2294129.1"/>
    </source>
</evidence>
<evidence type="ECO:0000256" key="11">
    <source>
        <dbReference type="SAM" id="MobiDB-lite"/>
    </source>
</evidence>
<dbReference type="InterPro" id="IPR002902">
    <property type="entry name" value="GNK2"/>
</dbReference>
<feature type="compositionally biased region" description="Basic and acidic residues" evidence="11">
    <location>
        <begin position="793"/>
        <end position="803"/>
    </location>
</feature>
<evidence type="ECO:0000256" key="9">
    <source>
        <dbReference type="ARBA" id="ARBA00023180"/>
    </source>
</evidence>
<dbReference type="Pfam" id="PF01657">
    <property type="entry name" value="Stress-antifung"/>
    <property type="match status" value="1"/>
</dbReference>
<dbReference type="InterPro" id="IPR017441">
    <property type="entry name" value="Protein_kinase_ATP_BS"/>
</dbReference>
<feature type="transmembrane region" description="Helical" evidence="12">
    <location>
        <begin position="132"/>
        <end position="155"/>
    </location>
</feature>
<reference evidence="15 16" key="1">
    <citation type="journal article" date="2020" name="Mol. Plant">
        <title>The Chromosome-Based Rubber Tree Genome Provides New Insights into Spurge Genome Evolution and Rubber Biosynthesis.</title>
        <authorList>
            <person name="Liu J."/>
            <person name="Shi C."/>
            <person name="Shi C.C."/>
            <person name="Li W."/>
            <person name="Zhang Q.J."/>
            <person name="Zhang Y."/>
            <person name="Li K."/>
            <person name="Lu H.F."/>
            <person name="Shi C."/>
            <person name="Zhu S.T."/>
            <person name="Xiao Z.Y."/>
            <person name="Nan H."/>
            <person name="Yue Y."/>
            <person name="Zhu X.G."/>
            <person name="Wu Y."/>
            <person name="Hong X.N."/>
            <person name="Fan G.Y."/>
            <person name="Tong Y."/>
            <person name="Zhang D."/>
            <person name="Mao C.L."/>
            <person name="Liu Y.L."/>
            <person name="Hao S.J."/>
            <person name="Liu W.Q."/>
            <person name="Lv M.Q."/>
            <person name="Zhang H.B."/>
            <person name="Liu Y."/>
            <person name="Hu-Tang G.R."/>
            <person name="Wang J.P."/>
            <person name="Wang J.H."/>
            <person name="Sun Y.H."/>
            <person name="Ni S.B."/>
            <person name="Chen W.B."/>
            <person name="Zhang X.C."/>
            <person name="Jiao Y.N."/>
            <person name="Eichler E.E."/>
            <person name="Li G.H."/>
            <person name="Liu X."/>
            <person name="Gao L.Z."/>
        </authorList>
    </citation>
    <scope>NUCLEOTIDE SEQUENCE [LARGE SCALE GENOMIC DNA]</scope>
    <source>
        <strain evidence="16">cv. GT1</strain>
        <tissue evidence="15">Leaf</tissue>
    </source>
</reference>
<dbReference type="PROSITE" id="PS00108">
    <property type="entry name" value="PROTEIN_KINASE_ST"/>
    <property type="match status" value="1"/>
</dbReference>
<feature type="transmembrane region" description="Helical" evidence="12">
    <location>
        <begin position="444"/>
        <end position="466"/>
    </location>
</feature>
<feature type="domain" description="Gnk2-homologous" evidence="14">
    <location>
        <begin position="315"/>
        <end position="421"/>
    </location>
</feature>
<keyword evidence="12" id="KW-1133">Transmembrane helix</keyword>
<keyword evidence="3" id="KW-0732">Signal</keyword>
<evidence type="ECO:0000256" key="1">
    <source>
        <dbReference type="ARBA" id="ARBA00022527"/>
    </source>
</evidence>
<evidence type="ECO:0000256" key="7">
    <source>
        <dbReference type="ARBA" id="ARBA00022840"/>
    </source>
</evidence>
<keyword evidence="6" id="KW-0418">Kinase</keyword>
<keyword evidence="7 10" id="KW-0067">ATP-binding</keyword>
<dbReference type="FunFam" id="3.30.200.20:FF:000177">
    <property type="entry name" value="Cysteine-rich receptor-like protein kinase 2"/>
    <property type="match status" value="1"/>
</dbReference>
<evidence type="ECO:0000256" key="2">
    <source>
        <dbReference type="ARBA" id="ARBA00022679"/>
    </source>
</evidence>
<evidence type="ECO:0000313" key="16">
    <source>
        <dbReference type="Proteomes" id="UP000467840"/>
    </source>
</evidence>
<evidence type="ECO:0000256" key="8">
    <source>
        <dbReference type="ARBA" id="ARBA00023170"/>
    </source>
</evidence>
<evidence type="ECO:0000259" key="13">
    <source>
        <dbReference type="PROSITE" id="PS50011"/>
    </source>
</evidence>
<dbReference type="Pfam" id="PF07714">
    <property type="entry name" value="PK_Tyr_Ser-Thr"/>
    <property type="match status" value="2"/>
</dbReference>
<dbReference type="EMBL" id="JAAGAX010000013">
    <property type="protein sequence ID" value="KAF2294129.1"/>
    <property type="molecule type" value="Genomic_DNA"/>
</dbReference>
<dbReference type="InterPro" id="IPR008271">
    <property type="entry name" value="Ser/Thr_kinase_AS"/>
</dbReference>
<feature type="domain" description="Protein kinase" evidence="13">
    <location>
        <begin position="503"/>
        <end position="791"/>
    </location>
</feature>
<keyword evidence="8" id="KW-0675">Receptor</keyword>
<keyword evidence="12" id="KW-0812">Transmembrane</keyword>
<evidence type="ECO:0000256" key="12">
    <source>
        <dbReference type="SAM" id="Phobius"/>
    </source>
</evidence>
<dbReference type="Gene3D" id="3.30.200.20">
    <property type="entry name" value="Phosphorylase Kinase, domain 1"/>
    <property type="match status" value="1"/>
</dbReference>
<keyword evidence="2" id="KW-0808">Transferase</keyword>
<dbReference type="InterPro" id="IPR011009">
    <property type="entry name" value="Kinase-like_dom_sf"/>
</dbReference>
<keyword evidence="4" id="KW-0677">Repeat</keyword>
<dbReference type="Gene3D" id="3.30.430.20">
    <property type="entry name" value="Gnk2 domain, C-X8-C-X2-C motif"/>
    <property type="match status" value="2"/>
</dbReference>
<dbReference type="GO" id="GO:0005524">
    <property type="term" value="F:ATP binding"/>
    <property type="evidence" value="ECO:0007669"/>
    <property type="project" value="UniProtKB-UniRule"/>
</dbReference>
<feature type="domain" description="Gnk2-homologous" evidence="14">
    <location>
        <begin position="1"/>
        <end position="42"/>
    </location>
</feature>
<dbReference type="PROSITE" id="PS50011">
    <property type="entry name" value="PROTEIN_KINASE_DOM"/>
    <property type="match status" value="1"/>
</dbReference>
<dbReference type="FunFam" id="3.30.430.20:FF:000017">
    <property type="entry name" value="Cysteine-rich receptor-like protein kinase 2"/>
    <property type="match status" value="1"/>
</dbReference>
<gene>
    <name evidence="15" type="ORF">GH714_007709</name>
</gene>
<feature type="compositionally biased region" description="Low complexity" evidence="11">
    <location>
        <begin position="804"/>
        <end position="817"/>
    </location>
</feature>
<evidence type="ECO:0008006" key="17">
    <source>
        <dbReference type="Google" id="ProtNLM"/>
    </source>
</evidence>
<dbReference type="InterPro" id="IPR000719">
    <property type="entry name" value="Prot_kinase_dom"/>
</dbReference>
<feature type="binding site" evidence="10">
    <location>
        <position position="532"/>
    </location>
    <ligand>
        <name>ATP</name>
        <dbReference type="ChEBI" id="CHEBI:30616"/>
    </ligand>
</feature>